<evidence type="ECO:0000313" key="8">
    <source>
        <dbReference type="Proteomes" id="UP000070475"/>
    </source>
</evidence>
<dbReference type="Pfam" id="PF01943">
    <property type="entry name" value="Polysacc_synt"/>
    <property type="match status" value="1"/>
</dbReference>
<keyword evidence="2" id="KW-1003">Cell membrane</keyword>
<feature type="transmembrane region" description="Helical" evidence="6">
    <location>
        <begin position="321"/>
        <end position="343"/>
    </location>
</feature>
<feature type="transmembrane region" description="Helical" evidence="6">
    <location>
        <begin position="286"/>
        <end position="315"/>
    </location>
</feature>
<feature type="transmembrane region" description="Helical" evidence="6">
    <location>
        <begin position="207"/>
        <end position="226"/>
    </location>
</feature>
<gene>
    <name evidence="7" type="ORF">AMQ84_03555</name>
</gene>
<sequence length="477" mass="53966">MNKLISNYLFNSIYQLLILILPFITMPYVSRALGPEGIGINAYSFSIIQIFILFAVLGIPLYGNKEIATVKNSGVNNISKQFWSIYVIQVVSSIIISVAYFLFVYFYIDEMRIIYYLQWIMLFAAMLDISWLLIGLEELKKAVLRNMIIKLLSVVLIFSFIKDENDLVNYILIISLSNLIGQLAIWTQAAKYIKKVKINKKLIKAHCKPMMLVFVPQAIIQLYIILDRVILGTMSTEIEVAYYDQALKIVKVTLGLITSISTVMLPRIASEYAGGNLDKIKSYNTLVLKIVVFLTLPMVLGLATISLGFTTWFFGSGYDKVGVLILILSPIIFFIGLSNVFGMQILLPTNQQKKMIFSVSAAAVLSLSLNIILINYFASIATAFATLIAEFTVTCIQFVFLYKYLNVRDMMRNISKYGSVSILMGGILLIVGNLFDNSMYLTFMQIIIGIILYLGVLFLFKDKLIWDVILKLKRGKR</sequence>
<feature type="transmembrane region" description="Helical" evidence="6">
    <location>
        <begin position="42"/>
        <end position="62"/>
    </location>
</feature>
<protein>
    <submittedName>
        <fullName evidence="7">Polysaccharide biosynthesis protein</fullName>
    </submittedName>
</protein>
<feature type="transmembrane region" description="Helical" evidence="6">
    <location>
        <begin position="167"/>
        <end position="186"/>
    </location>
</feature>
<keyword evidence="8" id="KW-1185">Reference proteome</keyword>
<feature type="transmembrane region" description="Helical" evidence="6">
    <location>
        <begin position="417"/>
        <end position="435"/>
    </location>
</feature>
<evidence type="ECO:0000256" key="5">
    <source>
        <dbReference type="ARBA" id="ARBA00023136"/>
    </source>
</evidence>
<feature type="transmembrane region" description="Helical" evidence="6">
    <location>
        <begin position="384"/>
        <end position="405"/>
    </location>
</feature>
<feature type="transmembrane region" description="Helical" evidence="6">
    <location>
        <begin position="143"/>
        <end position="161"/>
    </location>
</feature>
<dbReference type="RefSeq" id="WP_060859297.1">
    <property type="nucleotide sequence ID" value="NZ_LIRB01000099.1"/>
</dbReference>
<evidence type="ECO:0000256" key="4">
    <source>
        <dbReference type="ARBA" id="ARBA00022989"/>
    </source>
</evidence>
<dbReference type="PANTHER" id="PTHR30250:SF11">
    <property type="entry name" value="O-ANTIGEN TRANSPORTER-RELATED"/>
    <property type="match status" value="1"/>
</dbReference>
<feature type="transmembrane region" description="Helical" evidence="6">
    <location>
        <begin position="441"/>
        <end position="460"/>
    </location>
</feature>
<evidence type="ECO:0000313" key="7">
    <source>
        <dbReference type="EMBL" id="KWX80524.1"/>
    </source>
</evidence>
<dbReference type="PATRIC" id="fig|483937.3.peg.5416"/>
<dbReference type="GO" id="GO:0005886">
    <property type="term" value="C:plasma membrane"/>
    <property type="evidence" value="ECO:0007669"/>
    <property type="project" value="UniProtKB-SubCell"/>
</dbReference>
<evidence type="ECO:0000256" key="3">
    <source>
        <dbReference type="ARBA" id="ARBA00022692"/>
    </source>
</evidence>
<dbReference type="PANTHER" id="PTHR30250">
    <property type="entry name" value="PST FAMILY PREDICTED COLANIC ACID TRANSPORTER"/>
    <property type="match status" value="1"/>
</dbReference>
<dbReference type="Proteomes" id="UP000070475">
    <property type="component" value="Unassembled WGS sequence"/>
</dbReference>
<evidence type="ECO:0000256" key="6">
    <source>
        <dbReference type="SAM" id="Phobius"/>
    </source>
</evidence>
<feature type="transmembrane region" description="Helical" evidence="6">
    <location>
        <begin position="114"/>
        <end position="136"/>
    </location>
</feature>
<dbReference type="EMBL" id="LIRB01000099">
    <property type="protein sequence ID" value="KWX80524.1"/>
    <property type="molecule type" value="Genomic_DNA"/>
</dbReference>
<feature type="transmembrane region" description="Helical" evidence="6">
    <location>
        <begin position="83"/>
        <end position="108"/>
    </location>
</feature>
<feature type="transmembrane region" description="Helical" evidence="6">
    <location>
        <begin position="12"/>
        <end position="30"/>
    </location>
</feature>
<organism evidence="7 8">
    <name type="scientific">Paenibacillus riograndensis</name>
    <dbReference type="NCBI Taxonomy" id="483937"/>
    <lineage>
        <taxon>Bacteria</taxon>
        <taxon>Bacillati</taxon>
        <taxon>Bacillota</taxon>
        <taxon>Bacilli</taxon>
        <taxon>Bacillales</taxon>
        <taxon>Paenibacillaceae</taxon>
        <taxon>Paenibacillus</taxon>
        <taxon>Paenibacillus sonchi group</taxon>
    </lineage>
</organism>
<dbReference type="InterPro" id="IPR002797">
    <property type="entry name" value="Polysacc_synth"/>
</dbReference>
<keyword evidence="3 6" id="KW-0812">Transmembrane</keyword>
<comment type="subcellular location">
    <subcellularLocation>
        <location evidence="1">Cell membrane</location>
        <topology evidence="1">Multi-pass membrane protein</topology>
    </subcellularLocation>
</comment>
<dbReference type="InterPro" id="IPR050833">
    <property type="entry name" value="Poly_Biosynth_Transport"/>
</dbReference>
<dbReference type="CDD" id="cd13128">
    <property type="entry name" value="MATE_Wzx_like"/>
    <property type="match status" value="1"/>
</dbReference>
<dbReference type="OrthoDB" id="9815702at2"/>
<accession>A0A132U9Z4</accession>
<name>A0A132U9Z4_9BACL</name>
<keyword evidence="5 6" id="KW-0472">Membrane</keyword>
<feature type="transmembrane region" description="Helical" evidence="6">
    <location>
        <begin position="355"/>
        <end position="378"/>
    </location>
</feature>
<feature type="transmembrane region" description="Helical" evidence="6">
    <location>
        <begin position="246"/>
        <end position="265"/>
    </location>
</feature>
<proteinExistence type="predicted"/>
<reference evidence="7 8" key="1">
    <citation type="submission" date="2015-08" db="EMBL/GenBank/DDBJ databases">
        <title>Genomes of Paenibacillus riograndensis.</title>
        <authorList>
            <person name="Sant'Anna F.H."/>
            <person name="Souza R."/>
            <person name="Ambrosini A."/>
            <person name="Bach E."/>
            <person name="Fernandes G."/>
            <person name="Balsanelli E."/>
            <person name="Baura V.A."/>
            <person name="Pedrosa F.O."/>
            <person name="Souza E.M."/>
            <person name="Passaglia L."/>
        </authorList>
    </citation>
    <scope>NUCLEOTIDE SEQUENCE [LARGE SCALE GENOMIC DNA]</scope>
    <source>
        <strain evidence="7 8">CAS34</strain>
    </source>
</reference>
<keyword evidence="4 6" id="KW-1133">Transmembrane helix</keyword>
<comment type="caution">
    <text evidence="7">The sequence shown here is derived from an EMBL/GenBank/DDBJ whole genome shotgun (WGS) entry which is preliminary data.</text>
</comment>
<evidence type="ECO:0000256" key="1">
    <source>
        <dbReference type="ARBA" id="ARBA00004651"/>
    </source>
</evidence>
<dbReference type="AlphaFoldDB" id="A0A132U9Z4"/>
<evidence type="ECO:0000256" key="2">
    <source>
        <dbReference type="ARBA" id="ARBA00022475"/>
    </source>
</evidence>